<proteinExistence type="predicted"/>
<dbReference type="AlphaFoldDB" id="A0AAU9D421"/>
<gene>
    <name evidence="1" type="ORF">XA3_06690</name>
</gene>
<evidence type="ECO:0000313" key="1">
    <source>
        <dbReference type="EMBL" id="BDR58228.1"/>
    </source>
</evidence>
<organism evidence="1 2">
    <name type="scientific">Xylocopilactobacillus apicola</name>
    <dbReference type="NCBI Taxonomy" id="2932184"/>
    <lineage>
        <taxon>Bacteria</taxon>
        <taxon>Bacillati</taxon>
        <taxon>Bacillota</taxon>
        <taxon>Bacilli</taxon>
        <taxon>Lactobacillales</taxon>
        <taxon>Lactobacillaceae</taxon>
        <taxon>Xylocopilactobacillus</taxon>
    </lineage>
</organism>
<dbReference type="Proteomes" id="UP001321861">
    <property type="component" value="Chromosome"/>
</dbReference>
<evidence type="ECO:0000313" key="2">
    <source>
        <dbReference type="Proteomes" id="UP001321861"/>
    </source>
</evidence>
<name>A0AAU9D421_9LACO</name>
<dbReference type="RefSeq" id="WP_317636145.1">
    <property type="nucleotide sequence ID" value="NZ_AP026802.1"/>
</dbReference>
<keyword evidence="2" id="KW-1185">Reference proteome</keyword>
<reference evidence="1 2" key="1">
    <citation type="journal article" date="2023" name="Microbiol. Spectr.">
        <title>Symbiosis of Carpenter Bees with Uncharacterized Lactic Acid Bacteria Showing NAD Auxotrophy.</title>
        <authorList>
            <person name="Kawasaki S."/>
            <person name="Ozawa K."/>
            <person name="Mori T."/>
            <person name="Yamamoto A."/>
            <person name="Ito M."/>
            <person name="Ohkuma M."/>
            <person name="Sakamoto M."/>
            <person name="Matsutani M."/>
        </authorList>
    </citation>
    <scope>NUCLEOTIDE SEQUENCE [LARGE SCALE GENOMIC DNA]</scope>
    <source>
        <strain evidence="1 2">XA3</strain>
    </source>
</reference>
<accession>A0AAU9D421</accession>
<protein>
    <submittedName>
        <fullName evidence="1">Uncharacterized protein</fullName>
    </submittedName>
</protein>
<dbReference type="EMBL" id="AP026802">
    <property type="protein sequence ID" value="BDR58228.1"/>
    <property type="molecule type" value="Genomic_DNA"/>
</dbReference>
<dbReference type="KEGG" id="xap:XA3_06690"/>
<sequence length="333" mass="38472">MIINRYTKQLFVKFARKVSGNPVKLPAGELNQINYLWEIVQNGEPEAEEDYADWIKINSILILSIWFTDLPIPDEKEILPLENIIKNFELGYEVEDYLVGGTTVDGFYQQLIRVYIDNPNYTKEQIENLLAKYQNYLVDEELAVADERLAWDVRGGRMDGIEDRCRRLLAIAPGERSDCYACIINRLVEDAIIIDQKELALEFTKVIKSEKLACDGVPLKTEVQELYLSDSPTSKQINYLNKKVKANAEYLFSASLLLNVAKRLSASKSGAKIMKKYDDFAFESHKVDNFYYLVQAFNLTGDQKYLDHATEIARLHDKRNGNDYYQNYLEQAR</sequence>